<protein>
    <submittedName>
        <fullName evidence="4">Uncharacterized protein</fullName>
    </submittedName>
</protein>
<dbReference type="OrthoDB" id="9795058at2"/>
<comment type="caution">
    <text evidence="4">The sequence shown here is derived from an EMBL/GenBank/DDBJ whole genome shotgun (WGS) entry which is preliminary data.</text>
</comment>
<organism evidence="4 5">
    <name type="scientific">Desulfococcus multivorans DSM 2059</name>
    <dbReference type="NCBI Taxonomy" id="1121405"/>
    <lineage>
        <taxon>Bacteria</taxon>
        <taxon>Pseudomonadati</taxon>
        <taxon>Thermodesulfobacteriota</taxon>
        <taxon>Desulfobacteria</taxon>
        <taxon>Desulfobacterales</taxon>
        <taxon>Desulfococcaceae</taxon>
        <taxon>Desulfococcus</taxon>
    </lineage>
</organism>
<dbReference type="AlphaFoldDB" id="S7U761"/>
<keyword evidence="5" id="KW-1185">Reference proteome</keyword>
<dbReference type="Pfam" id="PF24481">
    <property type="entry name" value="CT398_CC"/>
    <property type="match status" value="1"/>
</dbReference>
<evidence type="ECO:0000313" key="5">
    <source>
        <dbReference type="Proteomes" id="UP000014977"/>
    </source>
</evidence>
<dbReference type="InterPro" id="IPR003743">
    <property type="entry name" value="Zf-RING_7"/>
</dbReference>
<accession>S7U761</accession>
<evidence type="ECO:0000259" key="3">
    <source>
        <dbReference type="Pfam" id="PF24481"/>
    </source>
</evidence>
<dbReference type="InterPro" id="IPR052376">
    <property type="entry name" value="Oxidative_Scav/Glycosyltrans"/>
</dbReference>
<proteinExistence type="predicted"/>
<feature type="domain" description="C4-type zinc ribbon" evidence="2">
    <location>
        <begin position="200"/>
        <end position="232"/>
    </location>
</feature>
<dbReference type="Pfam" id="PF02591">
    <property type="entry name" value="Zn_ribbon_9"/>
    <property type="match status" value="1"/>
</dbReference>
<dbReference type="eggNOG" id="COG1579">
    <property type="taxonomic scope" value="Bacteria"/>
</dbReference>
<dbReference type="PANTHER" id="PTHR39082">
    <property type="entry name" value="PHOSPHOLIPASE C-BETA-2-RELATED"/>
    <property type="match status" value="1"/>
</dbReference>
<keyword evidence="1" id="KW-0175">Coiled coil</keyword>
<dbReference type="InterPro" id="IPR056003">
    <property type="entry name" value="CT398_CC_hairpin"/>
</dbReference>
<dbReference type="PANTHER" id="PTHR39082:SF1">
    <property type="entry name" value="SCAVENGER RECEPTOR CLASS A MEMBER 3"/>
    <property type="match status" value="1"/>
</dbReference>
<dbReference type="Gene3D" id="1.10.287.1490">
    <property type="match status" value="1"/>
</dbReference>
<name>S7U761_DESML</name>
<dbReference type="EMBL" id="ATHJ01000011">
    <property type="protein sequence ID" value="EPR44980.1"/>
    <property type="molecule type" value="Genomic_DNA"/>
</dbReference>
<feature type="coiled-coil region" evidence="1">
    <location>
        <begin position="92"/>
        <end position="119"/>
    </location>
</feature>
<reference evidence="4 5" key="1">
    <citation type="journal article" date="2013" name="Genome Announc.">
        <title>Draft genome sequences for three mercury-methylating, sulfate-reducing bacteria.</title>
        <authorList>
            <person name="Brown S.D."/>
            <person name="Hurt R.A.Jr."/>
            <person name="Gilmour C.C."/>
            <person name="Elias D.A."/>
        </authorList>
    </citation>
    <scope>NUCLEOTIDE SEQUENCE [LARGE SCALE GENOMIC DNA]</scope>
    <source>
        <strain evidence="4 5">DSM 2059</strain>
    </source>
</reference>
<dbReference type="STRING" id="897.B2D07_11970"/>
<evidence type="ECO:0000259" key="2">
    <source>
        <dbReference type="Pfam" id="PF02591"/>
    </source>
</evidence>
<dbReference type="Proteomes" id="UP000014977">
    <property type="component" value="Unassembled WGS sequence"/>
</dbReference>
<gene>
    <name evidence="4" type="ORF">dsmv_1016</name>
</gene>
<evidence type="ECO:0000313" key="4">
    <source>
        <dbReference type="EMBL" id="EPR44980.1"/>
    </source>
</evidence>
<feature type="domain" description="CT398-like coiled coil hairpin" evidence="3">
    <location>
        <begin position="13"/>
        <end position="185"/>
    </location>
</feature>
<dbReference type="RefSeq" id="WP_020875207.1">
    <property type="nucleotide sequence ID" value="NZ_ATHJ01000011.1"/>
</dbReference>
<evidence type="ECO:0000256" key="1">
    <source>
        <dbReference type="SAM" id="Coils"/>
    </source>
</evidence>
<sequence length="239" mass="27284">MDVKEQIDILVALQKNDTDADQVRKLLSGIAEKQRHLEKELTAAVSAKDAAAADLEGFRKSYRLLESDAKVNLELIRKSKSRLPGVKSNKEYQALLRQVEETEKKNSRIEDEMLAILDRIEAGEQVLEERKQDCLRAENAFETEKLRLVVETEKEETHLAELAEKRNQIAAAAPPDLMKIFMSTRKMVDGPMIVPVRGNTCEGCNINIPPQMANDLRRFESLNFCPFCNRIIYWEGPRD</sequence>